<feature type="region of interest" description="Disordered" evidence="1">
    <location>
        <begin position="183"/>
        <end position="206"/>
    </location>
</feature>
<dbReference type="Pfam" id="PF12900">
    <property type="entry name" value="Pyridox_ox_2"/>
    <property type="match status" value="1"/>
</dbReference>
<accession>A0A7Y7E707</accession>
<reference evidence="3 4" key="1">
    <citation type="submission" date="2020-04" db="EMBL/GenBank/DDBJ databases">
        <title>Draft Genome Sequence of Streptomyces morookaense DSM 40503, an 8-azaguanine-producing strain.</title>
        <authorList>
            <person name="Qi J."/>
            <person name="Gao J.-M."/>
        </authorList>
    </citation>
    <scope>NUCLEOTIDE SEQUENCE [LARGE SCALE GENOMIC DNA]</scope>
    <source>
        <strain evidence="3 4">DSM 40503</strain>
    </source>
</reference>
<dbReference type="InterPro" id="IPR012349">
    <property type="entry name" value="Split_barrel_FMN-bd"/>
</dbReference>
<proteinExistence type="predicted"/>
<gene>
    <name evidence="3" type="ORF">HG542_08640</name>
</gene>
<evidence type="ECO:0000313" key="4">
    <source>
        <dbReference type="Proteomes" id="UP000587462"/>
    </source>
</evidence>
<feature type="domain" description="HTH cro/C1-type" evidence="2">
    <location>
        <begin position="24"/>
        <end position="78"/>
    </location>
</feature>
<dbReference type="InterPro" id="IPR001387">
    <property type="entry name" value="Cro/C1-type_HTH"/>
</dbReference>
<dbReference type="GO" id="GO:0003677">
    <property type="term" value="F:DNA binding"/>
    <property type="evidence" value="ECO:0007669"/>
    <property type="project" value="InterPro"/>
</dbReference>
<dbReference type="Pfam" id="PF13560">
    <property type="entry name" value="HTH_31"/>
    <property type="match status" value="1"/>
</dbReference>
<evidence type="ECO:0000259" key="2">
    <source>
        <dbReference type="PROSITE" id="PS50943"/>
    </source>
</evidence>
<dbReference type="SMART" id="SM00530">
    <property type="entry name" value="HTH_XRE"/>
    <property type="match status" value="1"/>
</dbReference>
<dbReference type="SUPFAM" id="SSF50475">
    <property type="entry name" value="FMN-binding split barrel"/>
    <property type="match status" value="1"/>
</dbReference>
<dbReference type="SUPFAM" id="SSF47413">
    <property type="entry name" value="lambda repressor-like DNA-binding domains"/>
    <property type="match status" value="1"/>
</dbReference>
<protein>
    <submittedName>
        <fullName evidence="3">Pyridoxamine 5'-phosphate oxidase family protein</fullName>
    </submittedName>
</protein>
<evidence type="ECO:0000313" key="3">
    <source>
        <dbReference type="EMBL" id="NVK77732.1"/>
    </source>
</evidence>
<dbReference type="InterPro" id="IPR010982">
    <property type="entry name" value="Lambda_DNA-bd_dom_sf"/>
</dbReference>
<feature type="compositionally biased region" description="Basic and acidic residues" evidence="1">
    <location>
        <begin position="20"/>
        <end position="32"/>
    </location>
</feature>
<dbReference type="CDD" id="cd00093">
    <property type="entry name" value="HTH_XRE"/>
    <property type="match status" value="1"/>
</dbReference>
<comment type="caution">
    <text evidence="3">The sequence shown here is derived from an EMBL/GenBank/DDBJ whole genome shotgun (WGS) entry which is preliminary data.</text>
</comment>
<dbReference type="Gene3D" id="1.10.260.40">
    <property type="entry name" value="lambda repressor-like DNA-binding domains"/>
    <property type="match status" value="1"/>
</dbReference>
<dbReference type="Proteomes" id="UP000587462">
    <property type="component" value="Unassembled WGS sequence"/>
</dbReference>
<evidence type="ECO:0000256" key="1">
    <source>
        <dbReference type="SAM" id="MobiDB-lite"/>
    </source>
</evidence>
<dbReference type="PROSITE" id="PS50943">
    <property type="entry name" value="HTH_CROC1"/>
    <property type="match status" value="1"/>
</dbReference>
<keyword evidence="4" id="KW-1185">Reference proteome</keyword>
<organism evidence="3 4">
    <name type="scientific">Streptomyces morookaense</name>
    <name type="common">Streptoverticillium morookaense</name>
    <dbReference type="NCBI Taxonomy" id="1970"/>
    <lineage>
        <taxon>Bacteria</taxon>
        <taxon>Bacillati</taxon>
        <taxon>Actinomycetota</taxon>
        <taxon>Actinomycetes</taxon>
        <taxon>Kitasatosporales</taxon>
        <taxon>Streptomycetaceae</taxon>
        <taxon>Streptomyces</taxon>
    </lineage>
</organism>
<name>A0A7Y7E707_STRMO</name>
<dbReference type="EMBL" id="JABBXF010000015">
    <property type="protein sequence ID" value="NVK77732.1"/>
    <property type="molecule type" value="Genomic_DNA"/>
</dbReference>
<dbReference type="InterPro" id="IPR024747">
    <property type="entry name" value="Pyridox_Oxase-rel"/>
</dbReference>
<dbReference type="Gene3D" id="2.30.110.10">
    <property type="entry name" value="Electron Transport, Fmn-binding Protein, Chain A"/>
    <property type="match status" value="1"/>
</dbReference>
<feature type="region of interest" description="Disordered" evidence="1">
    <location>
        <begin position="1"/>
        <end position="32"/>
    </location>
</feature>
<dbReference type="AlphaFoldDB" id="A0A7Y7E707"/>
<sequence length="227" mass="23796">MAAEPDDEAGSSRVPPGSDLGRRVAQRREELGLTREETAARAGMDAGYLAYVESRAGVVSLQTLTALAGALGTSVSALLGGVTQHPPGGGSPARAPVLEELPLAECWEKLAAGGIGRVVFARSEGLEAAPVNYRFAGDAIIFRTAAGGVLASAVGGEVAFEVDRIDEARNEGWSILVRGMAEPVTDPQEQQRLRESADPQPWPGGGRDTWVRIRLGTISGRRIRSGL</sequence>
<dbReference type="RefSeq" id="WP_171079518.1">
    <property type="nucleotide sequence ID" value="NZ_BNBU01000001.1"/>
</dbReference>